<evidence type="ECO:0000256" key="1">
    <source>
        <dbReference type="SAM" id="MobiDB-lite"/>
    </source>
</evidence>
<dbReference type="AlphaFoldDB" id="O17393"/>
<gene>
    <name evidence="2" type="ORF">CELE_F52H2.3</name>
    <name evidence="2 4" type="ORF">F52H2.3</name>
</gene>
<evidence type="ECO:0000313" key="4">
    <source>
        <dbReference type="WormBase" id="F52H2.3"/>
    </source>
</evidence>
<feature type="region of interest" description="Disordered" evidence="1">
    <location>
        <begin position="95"/>
        <end position="140"/>
    </location>
</feature>
<dbReference type="Proteomes" id="UP000001940">
    <property type="component" value="Chromosome X"/>
</dbReference>
<organism evidence="2 3">
    <name type="scientific">Caenorhabditis elegans</name>
    <dbReference type="NCBI Taxonomy" id="6239"/>
    <lineage>
        <taxon>Eukaryota</taxon>
        <taxon>Metazoa</taxon>
        <taxon>Ecdysozoa</taxon>
        <taxon>Nematoda</taxon>
        <taxon>Chromadorea</taxon>
        <taxon>Rhabditida</taxon>
        <taxon>Rhabditina</taxon>
        <taxon>Rhabditomorpha</taxon>
        <taxon>Rhabditoidea</taxon>
        <taxon>Rhabditidae</taxon>
        <taxon>Peloderinae</taxon>
        <taxon>Caenorhabditis</taxon>
    </lineage>
</organism>
<dbReference type="CTD" id="186131"/>
<dbReference type="InParanoid" id="O17393"/>
<dbReference type="GeneID" id="186131"/>
<dbReference type="KEGG" id="cel:CELE_F52H2.3"/>
<accession>O17393</accession>
<protein>
    <submittedName>
        <fullName evidence="2">Uncharacterized protein</fullName>
    </submittedName>
</protein>
<evidence type="ECO:0000313" key="3">
    <source>
        <dbReference type="Proteomes" id="UP000001940"/>
    </source>
</evidence>
<dbReference type="EMBL" id="BX284606">
    <property type="protein sequence ID" value="CCD71658.1"/>
    <property type="molecule type" value="Genomic_DNA"/>
</dbReference>
<name>O17393_CAEEL</name>
<dbReference type="WormBase" id="F52H2.3">
    <property type="protein sequence ID" value="CE10868"/>
    <property type="gene ID" value="WBGene00018715"/>
</dbReference>
<dbReference type="PIR" id="T32477">
    <property type="entry name" value="T32477"/>
</dbReference>
<dbReference type="Bgee" id="WBGene00018715">
    <property type="expression patterns" value="Expressed in larva and 3 other cell types or tissues"/>
</dbReference>
<feature type="compositionally biased region" description="Basic and acidic residues" evidence="1">
    <location>
        <begin position="104"/>
        <end position="140"/>
    </location>
</feature>
<dbReference type="FunCoup" id="O17393">
    <property type="interactions" value="1598"/>
</dbReference>
<dbReference type="AGR" id="WB:WBGene00018715"/>
<dbReference type="PaxDb" id="6239-F52H2.3"/>
<proteinExistence type="predicted"/>
<keyword evidence="3" id="KW-1185">Reference proteome</keyword>
<dbReference type="eggNOG" id="ENOG502R8HX">
    <property type="taxonomic scope" value="Eukaryota"/>
</dbReference>
<dbReference type="OrthoDB" id="5800793at2759"/>
<dbReference type="OMA" id="HCEDENG"/>
<dbReference type="UCSC" id="F52H2.3">
    <property type="organism name" value="c. elegans"/>
</dbReference>
<dbReference type="RefSeq" id="NP_508459.1">
    <property type="nucleotide sequence ID" value="NM_076058.1"/>
</dbReference>
<dbReference type="HOGENOM" id="CLU_1887666_0_0_1"/>
<reference evidence="2 3" key="1">
    <citation type="journal article" date="1998" name="Science">
        <title>Genome sequence of the nematode C. elegans: a platform for investigating biology.</title>
        <authorList>
            <consortium name="The C. elegans sequencing consortium"/>
            <person name="Sulson J.E."/>
            <person name="Waterston R."/>
        </authorList>
    </citation>
    <scope>NUCLEOTIDE SEQUENCE [LARGE SCALE GENOMIC DNA]</scope>
    <source>
        <strain evidence="2 3">Bristol N2</strain>
    </source>
</reference>
<evidence type="ECO:0000313" key="2">
    <source>
        <dbReference type="EMBL" id="CCD71658.1"/>
    </source>
</evidence>
<sequence length="140" mass="16377">MAEIDQHCPTTSTYHRPTMEEAVVKMKRLQRFTRQFSIFVHCEEDKLLSSSENAKLRSEKQDENNEERLFKYPGNLRAIKRKRNISNESIKNVGVESGATAKRRMMEHQKSIRDGDPEDIPIEKDDDDKIVAQEKKQTEI</sequence>